<protein>
    <submittedName>
        <fullName evidence="3">Protein rolling stone-like</fullName>
    </submittedName>
</protein>
<dbReference type="GO" id="GO:0016020">
    <property type="term" value="C:membrane"/>
    <property type="evidence" value="ECO:0007669"/>
    <property type="project" value="TreeGrafter"/>
</dbReference>
<accession>A0A914X0F0</accession>
<feature type="transmembrane region" description="Helical" evidence="1">
    <location>
        <begin position="68"/>
        <end position="92"/>
    </location>
</feature>
<dbReference type="InterPro" id="IPR049352">
    <property type="entry name" value="Rost"/>
</dbReference>
<keyword evidence="1" id="KW-0812">Transmembrane</keyword>
<keyword evidence="2" id="KW-1185">Reference proteome</keyword>
<feature type="transmembrane region" description="Helical" evidence="1">
    <location>
        <begin position="112"/>
        <end position="132"/>
    </location>
</feature>
<keyword evidence="1" id="KW-1133">Transmembrane helix</keyword>
<dbReference type="AlphaFoldDB" id="A0A914X0F0"/>
<organism evidence="2 3">
    <name type="scientific">Plectus sambesii</name>
    <dbReference type="NCBI Taxonomy" id="2011161"/>
    <lineage>
        <taxon>Eukaryota</taxon>
        <taxon>Metazoa</taxon>
        <taxon>Ecdysozoa</taxon>
        <taxon>Nematoda</taxon>
        <taxon>Chromadorea</taxon>
        <taxon>Plectida</taxon>
        <taxon>Plectina</taxon>
        <taxon>Plectoidea</taxon>
        <taxon>Plectidae</taxon>
        <taxon>Plectus</taxon>
    </lineage>
</organism>
<dbReference type="Proteomes" id="UP000887566">
    <property type="component" value="Unplaced"/>
</dbReference>
<feature type="transmembrane region" description="Helical" evidence="1">
    <location>
        <begin position="144"/>
        <end position="160"/>
    </location>
</feature>
<name>A0A914X0F0_9BILA</name>
<dbReference type="Pfam" id="PF21534">
    <property type="entry name" value="Rost"/>
    <property type="match status" value="1"/>
</dbReference>
<evidence type="ECO:0000256" key="1">
    <source>
        <dbReference type="SAM" id="Phobius"/>
    </source>
</evidence>
<dbReference type="PANTHER" id="PTHR12242:SF1">
    <property type="entry name" value="MYND-TYPE DOMAIN-CONTAINING PROTEIN"/>
    <property type="match status" value="1"/>
</dbReference>
<evidence type="ECO:0000313" key="2">
    <source>
        <dbReference type="Proteomes" id="UP000887566"/>
    </source>
</evidence>
<feature type="transmembrane region" description="Helical" evidence="1">
    <location>
        <begin position="36"/>
        <end position="56"/>
    </location>
</feature>
<reference evidence="3" key="1">
    <citation type="submission" date="2022-11" db="UniProtKB">
        <authorList>
            <consortium name="WormBaseParasite"/>
        </authorList>
    </citation>
    <scope>IDENTIFICATION</scope>
</reference>
<keyword evidence="1" id="KW-0472">Membrane</keyword>
<proteinExistence type="predicted"/>
<dbReference type="PANTHER" id="PTHR12242">
    <property type="entry name" value="OS02G0130600 PROTEIN-RELATED"/>
    <property type="match status" value="1"/>
</dbReference>
<sequence>MLREGLDRARSWTHPTSADFVSFQWCSGRRSRMIFAVYRVLAALYFAAWLVMAVVWKKPPRVYFLIYLTYWTLIIFTFYLLLSALIAIFLYLKDKWADRTWMRRLLAANWALYYICADTNLFIVASFWLLEYQSNTQTRLSQDLNVHALNGVFFIINLALSAQPHYLAHAWVPVCYATIYGTFMVTWWALGGRSESDKRYVYETANFDERPVQAAITVIVLIFVVVPLLHSVVWALTRLRVCIFRRYVSSRDRISPKSSNASTDLSVISDSA</sequence>
<evidence type="ECO:0000313" key="3">
    <source>
        <dbReference type="WBParaSite" id="PSAMB.scaffold550size47471.g6834.t1"/>
    </source>
</evidence>
<dbReference type="WBParaSite" id="PSAMB.scaffold550size47471.g6834.t1">
    <property type="protein sequence ID" value="PSAMB.scaffold550size47471.g6834.t1"/>
    <property type="gene ID" value="PSAMB.scaffold550size47471.g6834"/>
</dbReference>
<feature type="transmembrane region" description="Helical" evidence="1">
    <location>
        <begin position="167"/>
        <end position="190"/>
    </location>
</feature>
<feature type="transmembrane region" description="Helical" evidence="1">
    <location>
        <begin position="214"/>
        <end position="236"/>
    </location>
</feature>